<dbReference type="InterPro" id="IPR023210">
    <property type="entry name" value="NADP_OxRdtase_dom"/>
</dbReference>
<gene>
    <name evidence="3" type="ORF">P5G59_03205</name>
</gene>
<dbReference type="EMBL" id="JAROCB010000001">
    <property type="protein sequence ID" value="MDN4596139.1"/>
    <property type="molecule type" value="Genomic_DNA"/>
</dbReference>
<dbReference type="Gene3D" id="3.20.20.100">
    <property type="entry name" value="NADP-dependent oxidoreductase domain"/>
    <property type="match status" value="1"/>
</dbReference>
<dbReference type="Proteomes" id="UP001174210">
    <property type="component" value="Unassembled WGS sequence"/>
</dbReference>
<feature type="domain" description="NADP-dependent oxidoreductase" evidence="2">
    <location>
        <begin position="18"/>
        <end position="309"/>
    </location>
</feature>
<dbReference type="InterPro" id="IPR036812">
    <property type="entry name" value="NAD(P)_OxRdtase_dom_sf"/>
</dbReference>
<name>A0ABT8ITK5_9MICO</name>
<evidence type="ECO:0000313" key="4">
    <source>
        <dbReference type="Proteomes" id="UP001174210"/>
    </source>
</evidence>
<evidence type="ECO:0000313" key="3">
    <source>
        <dbReference type="EMBL" id="MDN4596139.1"/>
    </source>
</evidence>
<sequence length="335" mass="37012">MQRRYLGATGISVSDTALGSMNFGGFGNTDRDEVTRMIHTAIDAGINLIDTADRYGDGESERIVGDAIRDRRDQVVLATKFGLPDVQDPNRRGASPRWIRTAVEESLQRLGTDHIDLYQLHRYDWNTDLDETLGALSDLKREGLIRSFGHSMFPAEKIVEAQWVAERRGHARFVTEQARYSILNRRVEASVLPTARRYGMGVLTFSPLANGWLSGRELSENSRARLSPALFDRTTPGNAERWRIVEQLQDVASQAGLTLPHLATAFVRTHPAVTAVIVGPRTPEQLEDLIAASEQTLTGDVLDAVDAIAAPGAETLPADYLTDTPALTDPAQRRR</sequence>
<accession>A0ABT8ITK5</accession>
<protein>
    <submittedName>
        <fullName evidence="3">Aldo/keto reductase</fullName>
    </submittedName>
</protein>
<keyword evidence="4" id="KW-1185">Reference proteome</keyword>
<dbReference type="SUPFAM" id="SSF51430">
    <property type="entry name" value="NAD(P)-linked oxidoreductase"/>
    <property type="match status" value="1"/>
</dbReference>
<reference evidence="3" key="1">
    <citation type="submission" date="2023-03" db="EMBL/GenBank/DDBJ databases">
        <title>MT1 and MT2 Draft Genomes of Novel Species.</title>
        <authorList>
            <person name="Venkateswaran K."/>
        </authorList>
    </citation>
    <scope>NUCLEOTIDE SEQUENCE</scope>
    <source>
        <strain evidence="3">F6_8S_P_1A</strain>
    </source>
</reference>
<dbReference type="Pfam" id="PF00248">
    <property type="entry name" value="Aldo_ket_red"/>
    <property type="match status" value="1"/>
</dbReference>
<dbReference type="InterPro" id="IPR050523">
    <property type="entry name" value="AKR_Detox_Biosynth"/>
</dbReference>
<comment type="caution">
    <text evidence="3">The sequence shown here is derived from an EMBL/GenBank/DDBJ whole genome shotgun (WGS) entry which is preliminary data.</text>
</comment>
<dbReference type="PANTHER" id="PTHR43364:SF4">
    <property type="entry name" value="NAD(P)-LINKED OXIDOREDUCTASE SUPERFAMILY PROTEIN"/>
    <property type="match status" value="1"/>
</dbReference>
<organism evidence="3 4">
    <name type="scientific">Leifsonia virtsii</name>
    <dbReference type="NCBI Taxonomy" id="3035915"/>
    <lineage>
        <taxon>Bacteria</taxon>
        <taxon>Bacillati</taxon>
        <taxon>Actinomycetota</taxon>
        <taxon>Actinomycetes</taxon>
        <taxon>Micrococcales</taxon>
        <taxon>Microbacteriaceae</taxon>
        <taxon>Leifsonia</taxon>
    </lineage>
</organism>
<proteinExistence type="predicted"/>
<dbReference type="PRINTS" id="PR00069">
    <property type="entry name" value="ALDKETRDTASE"/>
</dbReference>
<dbReference type="PANTHER" id="PTHR43364">
    <property type="entry name" value="NADH-SPECIFIC METHYLGLYOXAL REDUCTASE-RELATED"/>
    <property type="match status" value="1"/>
</dbReference>
<keyword evidence="1" id="KW-0560">Oxidoreductase</keyword>
<evidence type="ECO:0000259" key="2">
    <source>
        <dbReference type="Pfam" id="PF00248"/>
    </source>
</evidence>
<evidence type="ECO:0000256" key="1">
    <source>
        <dbReference type="ARBA" id="ARBA00023002"/>
    </source>
</evidence>
<dbReference type="InterPro" id="IPR020471">
    <property type="entry name" value="AKR"/>
</dbReference>
<dbReference type="RefSeq" id="WP_301215919.1">
    <property type="nucleotide sequence ID" value="NZ_JAROCB010000001.1"/>
</dbReference>